<name>A0A1H0UUH0_9BACI</name>
<dbReference type="AlphaFoldDB" id="A0A1H0UUH0"/>
<dbReference type="InterPro" id="IPR050250">
    <property type="entry name" value="Macrolide_Exporter_MacB"/>
</dbReference>
<dbReference type="GO" id="GO:0022857">
    <property type="term" value="F:transmembrane transporter activity"/>
    <property type="evidence" value="ECO:0007669"/>
    <property type="project" value="TreeGrafter"/>
</dbReference>
<dbReference type="PANTHER" id="PTHR30572:SF9">
    <property type="entry name" value="ABC TRANSPORTER PERMEASE PROTEIN"/>
    <property type="match status" value="1"/>
</dbReference>
<keyword evidence="4 6" id="KW-1133">Transmembrane helix</keyword>
<evidence type="ECO:0000256" key="1">
    <source>
        <dbReference type="ARBA" id="ARBA00004651"/>
    </source>
</evidence>
<sequence>MNFIKRAVLSVKSRIGKSLLQVFIFTVICVLVLSGITIQSAANTSSELARQKLGGEVTLQMNMEKIREQQQTAGERTRFQAVPINAEVAGELLSYSQVKAYNFFSSTNVLATDFDPIENETNEEGTENETNEGNGLGGRTGFNVDVSIQGVAFTDSVDNFLDGTSILIEGRHLTEEDVDQNVTLIESSLASENELVIGDTITVTSPNEETLSLELQIVGIYETTSADTTDQGMNLTFMNPYNMLYVPYTASATLKGEEYTGMIDSAIYYMNDPATIDQFVSQAMGESSIDFDTYKLDANDTLYQQMVGPIQNVASFSKNVVYLVTIAGAIILGLIVMMSIRERKYEMGVLLAIGENRFKLIGQFITEIIIVAVLALGIATMSGNLVASKIGEQLLAQELTQTEEISAEPASFGGRGMGFGMGRGIQATEQVDTIDELQIAVTSKDLVMLAGIGLLIAIISTLVPSLSVLRLQPKTILTKQD</sequence>
<keyword evidence="10" id="KW-1185">Reference proteome</keyword>
<dbReference type="Pfam" id="PF12704">
    <property type="entry name" value="MacB_PCD"/>
    <property type="match status" value="1"/>
</dbReference>
<evidence type="ECO:0000259" key="8">
    <source>
        <dbReference type="Pfam" id="PF12704"/>
    </source>
</evidence>
<dbReference type="STRING" id="930152.SAMN05216565_105181"/>
<evidence type="ECO:0000313" key="10">
    <source>
        <dbReference type="Proteomes" id="UP000199159"/>
    </source>
</evidence>
<dbReference type="RefSeq" id="WP_090854513.1">
    <property type="nucleotide sequence ID" value="NZ_FNJU01000005.1"/>
</dbReference>
<keyword evidence="2" id="KW-1003">Cell membrane</keyword>
<protein>
    <submittedName>
        <fullName evidence="9">Putative ABC transport system permease protein</fullName>
    </submittedName>
</protein>
<evidence type="ECO:0000256" key="3">
    <source>
        <dbReference type="ARBA" id="ARBA00022692"/>
    </source>
</evidence>
<proteinExistence type="predicted"/>
<dbReference type="InterPro" id="IPR025857">
    <property type="entry name" value="MacB_PCD"/>
</dbReference>
<evidence type="ECO:0000259" key="7">
    <source>
        <dbReference type="Pfam" id="PF02687"/>
    </source>
</evidence>
<keyword evidence="3 6" id="KW-0812">Transmembrane</keyword>
<dbReference type="EMBL" id="FNJU01000005">
    <property type="protein sequence ID" value="SDP69877.1"/>
    <property type="molecule type" value="Genomic_DNA"/>
</dbReference>
<reference evidence="10" key="1">
    <citation type="submission" date="2016-10" db="EMBL/GenBank/DDBJ databases">
        <authorList>
            <person name="Varghese N."/>
            <person name="Submissions S."/>
        </authorList>
    </citation>
    <scope>NUCLEOTIDE SEQUENCE [LARGE SCALE GENOMIC DNA]</scope>
    <source>
        <strain evidence="10">IBRC-M10078</strain>
    </source>
</reference>
<dbReference type="PANTHER" id="PTHR30572">
    <property type="entry name" value="MEMBRANE COMPONENT OF TRANSPORTER-RELATED"/>
    <property type="match status" value="1"/>
</dbReference>
<keyword evidence="5 6" id="KW-0472">Membrane</keyword>
<evidence type="ECO:0000256" key="2">
    <source>
        <dbReference type="ARBA" id="ARBA00022475"/>
    </source>
</evidence>
<gene>
    <name evidence="9" type="ORF">SAMN05216565_105181</name>
</gene>
<feature type="transmembrane region" description="Helical" evidence="6">
    <location>
        <begin position="320"/>
        <end position="340"/>
    </location>
</feature>
<dbReference type="InterPro" id="IPR003838">
    <property type="entry name" value="ABC3_permease_C"/>
</dbReference>
<dbReference type="GO" id="GO:0005886">
    <property type="term" value="C:plasma membrane"/>
    <property type="evidence" value="ECO:0007669"/>
    <property type="project" value="UniProtKB-SubCell"/>
</dbReference>
<evidence type="ECO:0000313" key="9">
    <source>
        <dbReference type="EMBL" id="SDP69877.1"/>
    </source>
</evidence>
<feature type="domain" description="ABC3 transporter permease C-terminal" evidence="7">
    <location>
        <begin position="321"/>
        <end position="473"/>
    </location>
</feature>
<feature type="transmembrane region" description="Helical" evidence="6">
    <location>
        <begin position="446"/>
        <end position="469"/>
    </location>
</feature>
<feature type="transmembrane region" description="Helical" evidence="6">
    <location>
        <begin position="20"/>
        <end position="42"/>
    </location>
</feature>
<dbReference type="Pfam" id="PF02687">
    <property type="entry name" value="FtsX"/>
    <property type="match status" value="1"/>
</dbReference>
<organism evidence="9 10">
    <name type="scientific">Litchfieldia salsa</name>
    <dbReference type="NCBI Taxonomy" id="930152"/>
    <lineage>
        <taxon>Bacteria</taxon>
        <taxon>Bacillati</taxon>
        <taxon>Bacillota</taxon>
        <taxon>Bacilli</taxon>
        <taxon>Bacillales</taxon>
        <taxon>Bacillaceae</taxon>
        <taxon>Litchfieldia</taxon>
    </lineage>
</organism>
<feature type="transmembrane region" description="Helical" evidence="6">
    <location>
        <begin position="360"/>
        <end position="379"/>
    </location>
</feature>
<dbReference type="OrthoDB" id="9812886at2"/>
<dbReference type="Proteomes" id="UP000199159">
    <property type="component" value="Unassembled WGS sequence"/>
</dbReference>
<feature type="domain" description="MacB-like periplasmic core" evidence="8">
    <location>
        <begin position="137"/>
        <end position="281"/>
    </location>
</feature>
<accession>A0A1H0UUH0</accession>
<evidence type="ECO:0000256" key="6">
    <source>
        <dbReference type="SAM" id="Phobius"/>
    </source>
</evidence>
<evidence type="ECO:0000256" key="5">
    <source>
        <dbReference type="ARBA" id="ARBA00023136"/>
    </source>
</evidence>
<comment type="subcellular location">
    <subcellularLocation>
        <location evidence="1">Cell membrane</location>
        <topology evidence="1">Multi-pass membrane protein</topology>
    </subcellularLocation>
</comment>
<evidence type="ECO:0000256" key="4">
    <source>
        <dbReference type="ARBA" id="ARBA00022989"/>
    </source>
</evidence>